<sequence>MPPSEQEPLLGDRGRSSKSGETKSPPDSSAATQSSKASAAHASVASPYRSPSRHSGSTTDEEEESQETPNALLILPLNFFNAFGWSLVEVPLVYLLRTRICEILFDDKPGSLPYEANKCRTEEIQMYVSGIRAGFQTIAAVLGLVTTPSYGAISDSQGRRKVLMICSVFHMIGDLCLLATVMLPGYTNPYYVLITAVFKGLGGYISAVVATQNSYVADCTTPEARSRYLGWNFATYHLGTAMGPLISGVLVAKWDRMDLVYGISVSLWALYFLYTWLILPESNPPCEVNDSASIITTGSTVERVSSLWQWFKRVLYENFVEPLAIILPSRTQSSFSSLDILGHSPEAKRHWDVLIAASLVGMTIFATGSMGLLPLYTDYKLRWGPLKASLLLSVDSGASVVSLTLFFPFVCWLFSKFLKRFGGAGGAWDDLGITIPWLTTAPEADKMRADAATRRKRNSRRQSFQSHGSHRDASITPPVESAESFSKKITIVKRDLWVARTGYVFAIVSIIGVALSTTDAQIYAAIILQSLSAIAVPAVQSIALNGVRADYNGRIMAAFAIVESLALVARGPVFAAIYNLTLDSAANSVYFTSAGVYGLCLIVLGFVQLYQPI</sequence>
<evidence type="ECO:0000256" key="1">
    <source>
        <dbReference type="ARBA" id="ARBA00004141"/>
    </source>
</evidence>
<gene>
    <name evidence="7" type="ORF">BCR37DRAFT_264199</name>
</gene>
<feature type="transmembrane region" description="Helical" evidence="6">
    <location>
        <begin position="353"/>
        <end position="376"/>
    </location>
</feature>
<dbReference type="PANTHER" id="PTHR23507:SF1">
    <property type="entry name" value="FI18259P1-RELATED"/>
    <property type="match status" value="1"/>
</dbReference>
<dbReference type="OrthoDB" id="3026777at2759"/>
<keyword evidence="3 6" id="KW-1133">Transmembrane helix</keyword>
<comment type="caution">
    <text evidence="7">The sequence shown here is derived from an EMBL/GenBank/DDBJ whole genome shotgun (WGS) entry which is preliminary data.</text>
</comment>
<feature type="region of interest" description="Disordered" evidence="5">
    <location>
        <begin position="1"/>
        <end position="67"/>
    </location>
</feature>
<feature type="transmembrane region" description="Helical" evidence="6">
    <location>
        <begin position="396"/>
        <end position="414"/>
    </location>
</feature>
<name>A0A1Y2FM78_PROLT</name>
<proteinExistence type="predicted"/>
<dbReference type="Pfam" id="PF07690">
    <property type="entry name" value="MFS_1"/>
    <property type="match status" value="1"/>
</dbReference>
<keyword evidence="8" id="KW-1185">Reference proteome</keyword>
<dbReference type="EMBL" id="MCFI01000006">
    <property type="protein sequence ID" value="ORY84326.1"/>
    <property type="molecule type" value="Genomic_DNA"/>
</dbReference>
<feature type="compositionally biased region" description="Low complexity" evidence="5">
    <location>
        <begin position="28"/>
        <end position="46"/>
    </location>
</feature>
<dbReference type="RefSeq" id="XP_040726344.1">
    <property type="nucleotide sequence ID" value="XM_040866733.1"/>
</dbReference>
<feature type="transmembrane region" description="Helical" evidence="6">
    <location>
        <begin position="555"/>
        <end position="578"/>
    </location>
</feature>
<evidence type="ECO:0000313" key="7">
    <source>
        <dbReference type="EMBL" id="ORY84326.1"/>
    </source>
</evidence>
<evidence type="ECO:0000313" key="8">
    <source>
        <dbReference type="Proteomes" id="UP000193685"/>
    </source>
</evidence>
<feature type="transmembrane region" description="Helical" evidence="6">
    <location>
        <begin position="162"/>
        <end position="184"/>
    </location>
</feature>
<dbReference type="Gene3D" id="1.20.1250.20">
    <property type="entry name" value="MFS general substrate transporter like domains"/>
    <property type="match status" value="1"/>
</dbReference>
<evidence type="ECO:0000256" key="2">
    <source>
        <dbReference type="ARBA" id="ARBA00022692"/>
    </source>
</evidence>
<feature type="transmembrane region" description="Helical" evidence="6">
    <location>
        <begin position="590"/>
        <end position="610"/>
    </location>
</feature>
<dbReference type="PANTHER" id="PTHR23507">
    <property type="entry name" value="ZGC:174356"/>
    <property type="match status" value="1"/>
</dbReference>
<dbReference type="InterPro" id="IPR036259">
    <property type="entry name" value="MFS_trans_sf"/>
</dbReference>
<dbReference type="Proteomes" id="UP000193685">
    <property type="component" value="Unassembled WGS sequence"/>
</dbReference>
<keyword evidence="2 6" id="KW-0812">Transmembrane</keyword>
<comment type="subcellular location">
    <subcellularLocation>
        <location evidence="1">Membrane</location>
        <topology evidence="1">Multi-pass membrane protein</topology>
    </subcellularLocation>
</comment>
<feature type="region of interest" description="Disordered" evidence="5">
    <location>
        <begin position="448"/>
        <end position="479"/>
    </location>
</feature>
<organism evidence="7 8">
    <name type="scientific">Protomyces lactucae-debilis</name>
    <dbReference type="NCBI Taxonomy" id="2754530"/>
    <lineage>
        <taxon>Eukaryota</taxon>
        <taxon>Fungi</taxon>
        <taxon>Dikarya</taxon>
        <taxon>Ascomycota</taxon>
        <taxon>Taphrinomycotina</taxon>
        <taxon>Taphrinomycetes</taxon>
        <taxon>Taphrinales</taxon>
        <taxon>Protomycetaceae</taxon>
        <taxon>Protomyces</taxon>
    </lineage>
</organism>
<feature type="transmembrane region" description="Helical" evidence="6">
    <location>
        <begin position="190"/>
        <end position="210"/>
    </location>
</feature>
<dbReference type="GO" id="GO:0016020">
    <property type="term" value="C:membrane"/>
    <property type="evidence" value="ECO:0007669"/>
    <property type="project" value="UniProtKB-SubCell"/>
</dbReference>
<evidence type="ECO:0000256" key="5">
    <source>
        <dbReference type="SAM" id="MobiDB-lite"/>
    </source>
</evidence>
<reference evidence="7 8" key="1">
    <citation type="submission" date="2016-07" db="EMBL/GenBank/DDBJ databases">
        <title>Pervasive Adenine N6-methylation of Active Genes in Fungi.</title>
        <authorList>
            <consortium name="DOE Joint Genome Institute"/>
            <person name="Mondo S.J."/>
            <person name="Dannebaum R.O."/>
            <person name="Kuo R.C."/>
            <person name="Labutti K."/>
            <person name="Haridas S."/>
            <person name="Kuo A."/>
            <person name="Salamov A."/>
            <person name="Ahrendt S.R."/>
            <person name="Lipzen A."/>
            <person name="Sullivan W."/>
            <person name="Andreopoulos W.B."/>
            <person name="Clum A."/>
            <person name="Lindquist E."/>
            <person name="Daum C."/>
            <person name="Ramamoorthy G.K."/>
            <person name="Gryganskyi A."/>
            <person name="Culley D."/>
            <person name="Magnuson J.K."/>
            <person name="James T.Y."/>
            <person name="O'Malley M.A."/>
            <person name="Stajich J.E."/>
            <person name="Spatafora J.W."/>
            <person name="Visel A."/>
            <person name="Grigoriev I.V."/>
        </authorList>
    </citation>
    <scope>NUCLEOTIDE SEQUENCE [LARGE SCALE GENOMIC DNA]</scope>
    <source>
        <strain evidence="7 8">12-1054</strain>
    </source>
</reference>
<feature type="transmembrane region" description="Helical" evidence="6">
    <location>
        <begin position="497"/>
        <end position="516"/>
    </location>
</feature>
<evidence type="ECO:0000256" key="3">
    <source>
        <dbReference type="ARBA" id="ARBA00022989"/>
    </source>
</evidence>
<dbReference type="InterPro" id="IPR011701">
    <property type="entry name" value="MFS"/>
</dbReference>
<dbReference type="GO" id="GO:0022857">
    <property type="term" value="F:transmembrane transporter activity"/>
    <property type="evidence" value="ECO:0007669"/>
    <property type="project" value="InterPro"/>
</dbReference>
<feature type="compositionally biased region" description="Basic and acidic residues" evidence="5">
    <location>
        <begin position="10"/>
        <end position="21"/>
    </location>
</feature>
<feature type="transmembrane region" description="Helical" evidence="6">
    <location>
        <begin position="522"/>
        <end position="543"/>
    </location>
</feature>
<feature type="transmembrane region" description="Helical" evidence="6">
    <location>
        <begin position="231"/>
        <end position="253"/>
    </location>
</feature>
<dbReference type="AlphaFoldDB" id="A0A1Y2FM78"/>
<dbReference type="OMA" id="PCVQSIA"/>
<feature type="transmembrane region" description="Helical" evidence="6">
    <location>
        <begin position="259"/>
        <end position="279"/>
    </location>
</feature>
<accession>A0A1Y2FM78</accession>
<dbReference type="GeneID" id="63783332"/>
<protein>
    <submittedName>
        <fullName evidence="7">Major facilitator superfamily domain-containing protein</fullName>
    </submittedName>
</protein>
<dbReference type="SUPFAM" id="SSF103473">
    <property type="entry name" value="MFS general substrate transporter"/>
    <property type="match status" value="2"/>
</dbReference>
<evidence type="ECO:0000256" key="6">
    <source>
        <dbReference type="SAM" id="Phobius"/>
    </source>
</evidence>
<keyword evidence="4 6" id="KW-0472">Membrane</keyword>
<evidence type="ECO:0000256" key="4">
    <source>
        <dbReference type="ARBA" id="ARBA00023136"/>
    </source>
</evidence>